<evidence type="ECO:0000313" key="1">
    <source>
        <dbReference type="EMBL" id="MWV55640.1"/>
    </source>
</evidence>
<dbReference type="SFLD" id="SFLDS00003">
    <property type="entry name" value="Haloacid_Dehalogenase"/>
    <property type="match status" value="1"/>
</dbReference>
<dbReference type="Pfam" id="PF08282">
    <property type="entry name" value="Hydrolase_3"/>
    <property type="match status" value="1"/>
</dbReference>
<dbReference type="PROSITE" id="PS01228">
    <property type="entry name" value="COF_1"/>
    <property type="match status" value="1"/>
</dbReference>
<dbReference type="InterPro" id="IPR036412">
    <property type="entry name" value="HAD-like_sf"/>
</dbReference>
<organism evidence="1 2">
    <name type="scientific">Streptococcus zhangguiae</name>
    <dbReference type="NCBI Taxonomy" id="2664091"/>
    <lineage>
        <taxon>Bacteria</taxon>
        <taxon>Bacillati</taxon>
        <taxon>Bacillota</taxon>
        <taxon>Bacilli</taxon>
        <taxon>Lactobacillales</taxon>
        <taxon>Streptococcaceae</taxon>
        <taxon>Streptococcus</taxon>
    </lineage>
</organism>
<dbReference type="PANTHER" id="PTHR10000">
    <property type="entry name" value="PHOSPHOSERINE PHOSPHATASE"/>
    <property type="match status" value="1"/>
</dbReference>
<evidence type="ECO:0000313" key="2">
    <source>
        <dbReference type="Proteomes" id="UP000435423"/>
    </source>
</evidence>
<dbReference type="InterPro" id="IPR006379">
    <property type="entry name" value="HAD-SF_hydro_IIB"/>
</dbReference>
<dbReference type="GO" id="GO:0016791">
    <property type="term" value="F:phosphatase activity"/>
    <property type="evidence" value="ECO:0007669"/>
    <property type="project" value="UniProtKB-ARBA"/>
</dbReference>
<dbReference type="CDD" id="cd07516">
    <property type="entry name" value="HAD_Pase"/>
    <property type="match status" value="1"/>
</dbReference>
<proteinExistence type="predicted"/>
<dbReference type="SUPFAM" id="SSF56784">
    <property type="entry name" value="HAD-like"/>
    <property type="match status" value="1"/>
</dbReference>
<dbReference type="InterPro" id="IPR023214">
    <property type="entry name" value="HAD_sf"/>
</dbReference>
<dbReference type="GO" id="GO:0000287">
    <property type="term" value="F:magnesium ion binding"/>
    <property type="evidence" value="ECO:0007669"/>
    <property type="project" value="TreeGrafter"/>
</dbReference>
<dbReference type="PANTHER" id="PTHR10000:SF23">
    <property type="entry name" value="5-AMINO-6-(5-PHOSPHO-D-RIBITYLAMINO)URACIL PHOSPHATASE YITU"/>
    <property type="match status" value="1"/>
</dbReference>
<sequence length="271" mass="31001">MTKKLIALDLDGTLLNNNSQLSDLTIETIRQVQEAGHTVIIATGRPYRMARQYYQDLGLSTPMINFNGSLIHIPEQRWKWEKNILIDKHYLIDFLKEEERFEADFIAGEYKNKFFITQNYLDHFNPALLGVEQITPDTLMKPERITTDPHSILMQTRATDKYALADEISHHFNNELKINTWGGPLNILETCAKGVTKASALSYLLDHYRMDAKDLIAFGDEQNDVQMLSLAGIGYAMKNASDTLLPHADRLTELTNDQDGVARELRKLFLD</sequence>
<dbReference type="Proteomes" id="UP000435423">
    <property type="component" value="Unassembled WGS sequence"/>
</dbReference>
<dbReference type="AlphaFoldDB" id="A0A6I4RCY4"/>
<keyword evidence="1" id="KW-0378">Hydrolase</keyword>
<comment type="caution">
    <text evidence="1">The sequence shown here is derived from an EMBL/GenBank/DDBJ whole genome shotgun (WGS) entry which is preliminary data.</text>
</comment>
<protein>
    <submittedName>
        <fullName evidence="1">Cof-type HAD-IIB family hydrolase</fullName>
    </submittedName>
</protein>
<dbReference type="InterPro" id="IPR000150">
    <property type="entry name" value="Cof"/>
</dbReference>
<dbReference type="NCBIfam" id="TIGR01484">
    <property type="entry name" value="HAD-SF-IIB"/>
    <property type="match status" value="1"/>
</dbReference>
<dbReference type="GO" id="GO:0005829">
    <property type="term" value="C:cytosol"/>
    <property type="evidence" value="ECO:0007669"/>
    <property type="project" value="TreeGrafter"/>
</dbReference>
<reference evidence="1 2" key="1">
    <citation type="submission" date="2019-10" db="EMBL/GenBank/DDBJ databases">
        <title>Streptococcis sp, isolated from the respiratory tract of Marmot.</title>
        <authorList>
            <person name="Zhang G."/>
        </authorList>
    </citation>
    <scope>NUCLEOTIDE SEQUENCE [LARGE SCALE GENOMIC DNA]</scope>
    <source>
        <strain evidence="2">zg-70</strain>
    </source>
</reference>
<accession>A0A6I4RCY4</accession>
<gene>
    <name evidence="1" type="ORF">GGH11_01365</name>
</gene>
<dbReference type="Gene3D" id="3.40.50.1000">
    <property type="entry name" value="HAD superfamily/HAD-like"/>
    <property type="match status" value="1"/>
</dbReference>
<name>A0A6I4RCY4_9STRE</name>
<dbReference type="SFLD" id="SFLDG01140">
    <property type="entry name" value="C2.B:_Phosphomannomutase_and_P"/>
    <property type="match status" value="1"/>
</dbReference>
<dbReference type="NCBIfam" id="TIGR00099">
    <property type="entry name" value="Cof-subfamily"/>
    <property type="match status" value="1"/>
</dbReference>
<dbReference type="RefSeq" id="WP_160463121.1">
    <property type="nucleotide sequence ID" value="NZ_JABFQT010000002.1"/>
</dbReference>
<dbReference type="Gene3D" id="3.30.1240.10">
    <property type="match status" value="1"/>
</dbReference>
<dbReference type="EMBL" id="WUBJ01000002">
    <property type="protein sequence ID" value="MWV55640.1"/>
    <property type="molecule type" value="Genomic_DNA"/>
</dbReference>